<dbReference type="Pfam" id="PF00106">
    <property type="entry name" value="adh_short"/>
    <property type="match status" value="1"/>
</dbReference>
<protein>
    <recommendedName>
        <fullName evidence="7">Sepiapterin reductase</fullName>
    </recommendedName>
</protein>
<dbReference type="InterPro" id="IPR002347">
    <property type="entry name" value="SDR_fam"/>
</dbReference>
<feature type="non-terminal residue" evidence="5">
    <location>
        <position position="210"/>
    </location>
</feature>
<sequence>LVSDFDLAQLDRIDANIARVATAEGPSPPTSGSPVTTYDSCYLISNAGTLGNLSQTVQDTTWPEWRSFLDVNVVAYAAVAAAFLRTVIPGGVCTGQRILVNISSLLAIQAFPHWSYYAAAKAARNSINQVVAAEEDAAFTKTLNYAPGPLDNEMQTQVRDQLGDPEQKQLYTEMHEQGKLVNMNDSAHKLIRLLQENKFKSGSHIDYFDE</sequence>
<evidence type="ECO:0000256" key="4">
    <source>
        <dbReference type="ARBA" id="ARBA00023002"/>
    </source>
</evidence>
<evidence type="ECO:0000256" key="1">
    <source>
        <dbReference type="ARBA" id="ARBA00004496"/>
    </source>
</evidence>
<name>A0A4P9ZP72_9FUNG</name>
<dbReference type="InterPro" id="IPR051721">
    <property type="entry name" value="Biopterin_syn/organic_redct"/>
</dbReference>
<dbReference type="Proteomes" id="UP000268162">
    <property type="component" value="Unassembled WGS sequence"/>
</dbReference>
<dbReference type="SUPFAM" id="SSF51735">
    <property type="entry name" value="NAD(P)-binding Rossmann-fold domains"/>
    <property type="match status" value="1"/>
</dbReference>
<evidence type="ECO:0000256" key="3">
    <source>
        <dbReference type="ARBA" id="ARBA00022857"/>
    </source>
</evidence>
<keyword evidence="6" id="KW-1185">Reference proteome</keyword>
<dbReference type="PANTHER" id="PTHR44085:SF2">
    <property type="entry name" value="SEPIAPTERIN REDUCTASE"/>
    <property type="match status" value="1"/>
</dbReference>
<organism evidence="5 6">
    <name type="scientific">Dimargaris cristalligena</name>
    <dbReference type="NCBI Taxonomy" id="215637"/>
    <lineage>
        <taxon>Eukaryota</taxon>
        <taxon>Fungi</taxon>
        <taxon>Fungi incertae sedis</taxon>
        <taxon>Zoopagomycota</taxon>
        <taxon>Kickxellomycotina</taxon>
        <taxon>Dimargaritomycetes</taxon>
        <taxon>Dimargaritales</taxon>
        <taxon>Dimargaritaceae</taxon>
        <taxon>Dimargaris</taxon>
    </lineage>
</organism>
<proteinExistence type="predicted"/>
<dbReference type="PANTHER" id="PTHR44085">
    <property type="entry name" value="SEPIAPTERIN REDUCTASE"/>
    <property type="match status" value="1"/>
</dbReference>
<accession>A0A4P9ZP72</accession>
<evidence type="ECO:0000313" key="5">
    <source>
        <dbReference type="EMBL" id="RKP35133.1"/>
    </source>
</evidence>
<dbReference type="GO" id="GO:0006729">
    <property type="term" value="P:tetrahydrobiopterin biosynthetic process"/>
    <property type="evidence" value="ECO:0007669"/>
    <property type="project" value="TreeGrafter"/>
</dbReference>
<dbReference type="GO" id="GO:0005737">
    <property type="term" value="C:cytoplasm"/>
    <property type="evidence" value="ECO:0007669"/>
    <property type="project" value="UniProtKB-SubCell"/>
</dbReference>
<dbReference type="EMBL" id="ML002952">
    <property type="protein sequence ID" value="RKP35133.1"/>
    <property type="molecule type" value="Genomic_DNA"/>
</dbReference>
<feature type="non-terminal residue" evidence="5">
    <location>
        <position position="1"/>
    </location>
</feature>
<gene>
    <name evidence="5" type="ORF">BJ085DRAFT_1284</name>
</gene>
<evidence type="ECO:0000256" key="2">
    <source>
        <dbReference type="ARBA" id="ARBA00022490"/>
    </source>
</evidence>
<keyword evidence="2" id="KW-0963">Cytoplasm</keyword>
<dbReference type="GO" id="GO:0004757">
    <property type="term" value="F:sepiapterin reductase (NADP+) activity"/>
    <property type="evidence" value="ECO:0007669"/>
    <property type="project" value="TreeGrafter"/>
</dbReference>
<evidence type="ECO:0000313" key="6">
    <source>
        <dbReference type="Proteomes" id="UP000268162"/>
    </source>
</evidence>
<dbReference type="AlphaFoldDB" id="A0A4P9ZP72"/>
<dbReference type="Gene3D" id="3.40.50.720">
    <property type="entry name" value="NAD(P)-binding Rossmann-like Domain"/>
    <property type="match status" value="1"/>
</dbReference>
<reference evidence="6" key="1">
    <citation type="journal article" date="2018" name="Nat. Microbiol.">
        <title>Leveraging single-cell genomics to expand the fungal tree of life.</title>
        <authorList>
            <person name="Ahrendt S.R."/>
            <person name="Quandt C.A."/>
            <person name="Ciobanu D."/>
            <person name="Clum A."/>
            <person name="Salamov A."/>
            <person name="Andreopoulos B."/>
            <person name="Cheng J.F."/>
            <person name="Woyke T."/>
            <person name="Pelin A."/>
            <person name="Henrissat B."/>
            <person name="Reynolds N.K."/>
            <person name="Benny G.L."/>
            <person name="Smith M.E."/>
            <person name="James T.Y."/>
            <person name="Grigoriev I.V."/>
        </authorList>
    </citation>
    <scope>NUCLEOTIDE SEQUENCE [LARGE SCALE GENOMIC DNA]</scope>
    <source>
        <strain evidence="6">RSA 468</strain>
    </source>
</reference>
<evidence type="ECO:0008006" key="7">
    <source>
        <dbReference type="Google" id="ProtNLM"/>
    </source>
</evidence>
<dbReference type="STRING" id="215637.A0A4P9ZP72"/>
<keyword evidence="3" id="KW-0521">NADP</keyword>
<comment type="subcellular location">
    <subcellularLocation>
        <location evidence="1">Cytoplasm</location>
    </subcellularLocation>
</comment>
<keyword evidence="4" id="KW-0560">Oxidoreductase</keyword>
<dbReference type="InterPro" id="IPR036291">
    <property type="entry name" value="NAD(P)-bd_dom_sf"/>
</dbReference>